<name>A0A2P5FXU8_TREOI</name>
<keyword evidence="3" id="KW-1185">Reference proteome</keyword>
<dbReference type="Proteomes" id="UP000237000">
    <property type="component" value="Unassembled WGS sequence"/>
</dbReference>
<feature type="compositionally biased region" description="Low complexity" evidence="1">
    <location>
        <begin position="18"/>
        <end position="27"/>
    </location>
</feature>
<evidence type="ECO:0000256" key="1">
    <source>
        <dbReference type="SAM" id="MobiDB-lite"/>
    </source>
</evidence>
<reference evidence="3" key="1">
    <citation type="submission" date="2016-06" db="EMBL/GenBank/DDBJ databases">
        <title>Parallel loss of symbiosis genes in relatives of nitrogen-fixing non-legume Parasponia.</title>
        <authorList>
            <person name="Van Velzen R."/>
            <person name="Holmer R."/>
            <person name="Bu F."/>
            <person name="Rutten L."/>
            <person name="Van Zeijl A."/>
            <person name="Liu W."/>
            <person name="Santuari L."/>
            <person name="Cao Q."/>
            <person name="Sharma T."/>
            <person name="Shen D."/>
            <person name="Roswanjaya Y."/>
            <person name="Wardhani T."/>
            <person name="Kalhor M.S."/>
            <person name="Jansen J."/>
            <person name="Van den Hoogen J."/>
            <person name="Gungor B."/>
            <person name="Hartog M."/>
            <person name="Hontelez J."/>
            <person name="Verver J."/>
            <person name="Yang W.-C."/>
            <person name="Schijlen E."/>
            <person name="Repin R."/>
            <person name="Schilthuizen M."/>
            <person name="Schranz E."/>
            <person name="Heidstra R."/>
            <person name="Miyata K."/>
            <person name="Fedorova E."/>
            <person name="Kohlen W."/>
            <person name="Bisseling T."/>
            <person name="Smit S."/>
            <person name="Geurts R."/>
        </authorList>
    </citation>
    <scope>NUCLEOTIDE SEQUENCE [LARGE SCALE GENOMIC DNA]</scope>
    <source>
        <strain evidence="3">cv. RG33-2</strain>
    </source>
</reference>
<organism evidence="2 3">
    <name type="scientific">Trema orientale</name>
    <name type="common">Charcoal tree</name>
    <name type="synonym">Celtis orientalis</name>
    <dbReference type="NCBI Taxonomy" id="63057"/>
    <lineage>
        <taxon>Eukaryota</taxon>
        <taxon>Viridiplantae</taxon>
        <taxon>Streptophyta</taxon>
        <taxon>Embryophyta</taxon>
        <taxon>Tracheophyta</taxon>
        <taxon>Spermatophyta</taxon>
        <taxon>Magnoliopsida</taxon>
        <taxon>eudicotyledons</taxon>
        <taxon>Gunneridae</taxon>
        <taxon>Pentapetalae</taxon>
        <taxon>rosids</taxon>
        <taxon>fabids</taxon>
        <taxon>Rosales</taxon>
        <taxon>Cannabaceae</taxon>
        <taxon>Trema</taxon>
    </lineage>
</organism>
<comment type="caution">
    <text evidence="2">The sequence shown here is derived from an EMBL/GenBank/DDBJ whole genome shotgun (WGS) entry which is preliminary data.</text>
</comment>
<gene>
    <name evidence="2" type="ORF">TorRG33x02_016090</name>
</gene>
<evidence type="ECO:0000313" key="3">
    <source>
        <dbReference type="Proteomes" id="UP000237000"/>
    </source>
</evidence>
<accession>A0A2P5FXU8</accession>
<proteinExistence type="predicted"/>
<dbReference type="InParanoid" id="A0A2P5FXU8"/>
<dbReference type="EMBL" id="JXTC01000004">
    <property type="protein sequence ID" value="POO02623.1"/>
    <property type="molecule type" value="Genomic_DNA"/>
</dbReference>
<dbReference type="AlphaFoldDB" id="A0A2P5FXU8"/>
<feature type="compositionally biased region" description="Polar residues" evidence="1">
    <location>
        <begin position="1"/>
        <end position="11"/>
    </location>
</feature>
<sequence length="106" mass="12064">MEDSNTTTCGSMGTGKLSSPTTTNTSSSLKYYDREKYYASRQIFLRSYKFTKKKENLGTRTKKWLKTIKPKTVIKSQFDGGSGSSAKGRSFWFILMSCKTKFDVHD</sequence>
<feature type="region of interest" description="Disordered" evidence="1">
    <location>
        <begin position="1"/>
        <end position="27"/>
    </location>
</feature>
<evidence type="ECO:0000313" key="2">
    <source>
        <dbReference type="EMBL" id="POO02623.1"/>
    </source>
</evidence>
<protein>
    <submittedName>
        <fullName evidence="2">Uncharacterized protein</fullName>
    </submittedName>
</protein>